<accession>A0ABQ8IQW4</accession>
<sequence length="109" mass="12527">MYVLTVFIEEEFFSKQTSPPFGRGLINESGGNESNFLKNRNKILTSLSQKFHHKPYTPSSSSSSMTSSKIFYLPTKYLSNAKPIFIKTLKPMMMNNGDGQKNTYYNYLF</sequence>
<name>A0ABQ8IQW4_DERPT</name>
<comment type="caution">
    <text evidence="1">The sequence shown here is derived from an EMBL/GenBank/DDBJ whole genome shotgun (WGS) entry which is preliminary data.</text>
</comment>
<keyword evidence="2" id="KW-1185">Reference proteome</keyword>
<dbReference type="EMBL" id="NJHN03000129">
    <property type="protein sequence ID" value="KAH9412674.1"/>
    <property type="molecule type" value="Genomic_DNA"/>
</dbReference>
<reference evidence="1 2" key="2">
    <citation type="journal article" date="2022" name="Mol. Biol. Evol.">
        <title>Comparative Genomics Reveals Insights into the Divergent Evolution of Astigmatic Mites and Household Pest Adaptations.</title>
        <authorList>
            <person name="Xiong Q."/>
            <person name="Wan A.T."/>
            <person name="Liu X."/>
            <person name="Fung C.S."/>
            <person name="Xiao X."/>
            <person name="Malainual N."/>
            <person name="Hou J."/>
            <person name="Wang L."/>
            <person name="Wang M."/>
            <person name="Yang K.Y."/>
            <person name="Cui Y."/>
            <person name="Leung E.L."/>
            <person name="Nong W."/>
            <person name="Shin S.K."/>
            <person name="Au S.W."/>
            <person name="Jeong K.Y."/>
            <person name="Chew F.T."/>
            <person name="Hui J.H."/>
            <person name="Leung T.F."/>
            <person name="Tungtrongchitr A."/>
            <person name="Zhong N."/>
            <person name="Liu Z."/>
            <person name="Tsui S.K."/>
        </authorList>
    </citation>
    <scope>NUCLEOTIDE SEQUENCE [LARGE SCALE GENOMIC DNA]</scope>
    <source>
        <strain evidence="1">Derp</strain>
    </source>
</reference>
<evidence type="ECO:0000313" key="2">
    <source>
        <dbReference type="Proteomes" id="UP000887458"/>
    </source>
</evidence>
<organism evidence="1 2">
    <name type="scientific">Dermatophagoides pteronyssinus</name>
    <name type="common">European house dust mite</name>
    <dbReference type="NCBI Taxonomy" id="6956"/>
    <lineage>
        <taxon>Eukaryota</taxon>
        <taxon>Metazoa</taxon>
        <taxon>Ecdysozoa</taxon>
        <taxon>Arthropoda</taxon>
        <taxon>Chelicerata</taxon>
        <taxon>Arachnida</taxon>
        <taxon>Acari</taxon>
        <taxon>Acariformes</taxon>
        <taxon>Sarcoptiformes</taxon>
        <taxon>Astigmata</taxon>
        <taxon>Psoroptidia</taxon>
        <taxon>Analgoidea</taxon>
        <taxon>Pyroglyphidae</taxon>
        <taxon>Dermatophagoidinae</taxon>
        <taxon>Dermatophagoides</taxon>
    </lineage>
</organism>
<dbReference type="Proteomes" id="UP000887458">
    <property type="component" value="Unassembled WGS sequence"/>
</dbReference>
<protein>
    <submittedName>
        <fullName evidence="1">Uncharacterized protein</fullName>
    </submittedName>
</protein>
<proteinExistence type="predicted"/>
<reference evidence="1 2" key="1">
    <citation type="journal article" date="2018" name="J. Allergy Clin. Immunol.">
        <title>High-quality assembly of Dermatophagoides pteronyssinus genome and transcriptome reveals a wide range of novel allergens.</title>
        <authorList>
            <person name="Liu X.Y."/>
            <person name="Yang K.Y."/>
            <person name="Wang M.Q."/>
            <person name="Kwok J.S."/>
            <person name="Zeng X."/>
            <person name="Yang Z."/>
            <person name="Xiao X.J."/>
            <person name="Lau C.P."/>
            <person name="Li Y."/>
            <person name="Huang Z.M."/>
            <person name="Ba J.G."/>
            <person name="Yim A.K."/>
            <person name="Ouyang C.Y."/>
            <person name="Ngai S.M."/>
            <person name="Chan T.F."/>
            <person name="Leung E.L."/>
            <person name="Liu L."/>
            <person name="Liu Z.G."/>
            <person name="Tsui S.K."/>
        </authorList>
    </citation>
    <scope>NUCLEOTIDE SEQUENCE [LARGE SCALE GENOMIC DNA]</scope>
    <source>
        <strain evidence="1">Derp</strain>
    </source>
</reference>
<evidence type="ECO:0000313" key="1">
    <source>
        <dbReference type="EMBL" id="KAH9412674.1"/>
    </source>
</evidence>
<gene>
    <name evidence="1" type="ORF">DERP_006638</name>
</gene>